<dbReference type="InterPro" id="IPR054160">
    <property type="entry name" value="MrkD_recept-bd"/>
</dbReference>
<reference evidence="5" key="1">
    <citation type="journal article" date="2019" name="Int. J. Syst. Evol. Microbiol.">
        <title>The Global Catalogue of Microorganisms (GCM) 10K type strain sequencing project: providing services to taxonomists for standard genome sequencing and annotation.</title>
        <authorList>
            <consortium name="The Broad Institute Genomics Platform"/>
            <consortium name="The Broad Institute Genome Sequencing Center for Infectious Disease"/>
            <person name="Wu L."/>
            <person name="Ma J."/>
        </authorList>
    </citation>
    <scope>NUCLEOTIDE SEQUENCE [LARGE SCALE GENOMIC DNA]</scope>
    <source>
        <strain evidence="5">JCM 17066</strain>
    </source>
</reference>
<dbReference type="InterPro" id="IPR000259">
    <property type="entry name" value="Adhesion_dom_fimbrial"/>
</dbReference>
<evidence type="ECO:0000256" key="1">
    <source>
        <dbReference type="ARBA" id="ARBA00022729"/>
    </source>
</evidence>
<feature type="domain" description="MrkD-like receptor binding" evidence="3">
    <location>
        <begin position="150"/>
        <end position="269"/>
    </location>
</feature>
<dbReference type="InterPro" id="IPR008966">
    <property type="entry name" value="Adhesion_dom_sf"/>
</dbReference>
<dbReference type="Proteomes" id="UP001596045">
    <property type="component" value="Unassembled WGS sequence"/>
</dbReference>
<comment type="caution">
    <text evidence="4">The sequence shown here is derived from an EMBL/GenBank/DDBJ whole genome shotgun (WGS) entry which is preliminary data.</text>
</comment>
<keyword evidence="1" id="KW-0732">Signal</keyword>
<name>A0ABW0MD26_9BURK</name>
<evidence type="ECO:0000259" key="3">
    <source>
        <dbReference type="Pfam" id="PF22003"/>
    </source>
</evidence>
<proteinExistence type="predicted"/>
<dbReference type="InterPro" id="IPR050263">
    <property type="entry name" value="Bact_Fimbrial_Adh_Pro"/>
</dbReference>
<feature type="domain" description="Fimbrial-type adhesion" evidence="2">
    <location>
        <begin position="291"/>
        <end position="426"/>
    </location>
</feature>
<dbReference type="InterPro" id="IPR036937">
    <property type="entry name" value="Adhesion_dom_fimbrial_sf"/>
</dbReference>
<organism evidence="4 5">
    <name type="scientific">Paraherbaspirillum soli</name>
    <dbReference type="NCBI Taxonomy" id="631222"/>
    <lineage>
        <taxon>Bacteria</taxon>
        <taxon>Pseudomonadati</taxon>
        <taxon>Pseudomonadota</taxon>
        <taxon>Betaproteobacteria</taxon>
        <taxon>Burkholderiales</taxon>
        <taxon>Oxalobacteraceae</taxon>
        <taxon>Paraherbaspirillum</taxon>
    </lineage>
</organism>
<sequence>MNNTSHQVQSREASPHAICAQVVPARVAKIVIQLLAALVMTLILNSEARAGAVCVYREANYKGQSICKSVNDYGEEVEFSMPNFHVHSFSFHNVRRLYIYGRGSLGWDWFTYVSSQEYPMIIWDVSKIRIKAVGNCELTSSWTTAKRDVPLGSISVPSNTAVGATIKTVTVNMPTAGNIVTDCRDTSYPQRRTTEGKLVSGYTDVYSTNLSGIGYQIVPTSDGNGGAFTSTAEGKGFSGSYYWHGGNIEFRLIKTGPITAGTLDFKQYGYINFRTPPGYSDVQAASFNVTTGTITTPTCTMSGPATVSLGNVAASVFSGTGATSSSVDAKLSFAGCDSSLSGITFGLSGTSGDTLFPLSSDSTAKGVAIELLDKDGKTVAPAGSVDWTTTSANAQNGYGFKVRYKQTASEVVPGTANGAITINATYR</sequence>
<dbReference type="Gene3D" id="2.60.40.3310">
    <property type="match status" value="1"/>
</dbReference>
<dbReference type="PANTHER" id="PTHR33420:SF3">
    <property type="entry name" value="FIMBRIAL SUBUNIT ELFA"/>
    <property type="match status" value="1"/>
</dbReference>
<dbReference type="Pfam" id="PF22003">
    <property type="entry name" value="MrkDrd"/>
    <property type="match status" value="1"/>
</dbReference>
<protein>
    <submittedName>
        <fullName evidence="4">Fimbrial protein</fullName>
    </submittedName>
</protein>
<accession>A0ABW0MD26</accession>
<dbReference type="SUPFAM" id="SSF49401">
    <property type="entry name" value="Bacterial adhesins"/>
    <property type="match status" value="1"/>
</dbReference>
<keyword evidence="5" id="KW-1185">Reference proteome</keyword>
<gene>
    <name evidence="4" type="ORF">ACFPM8_17360</name>
</gene>
<dbReference type="PANTHER" id="PTHR33420">
    <property type="entry name" value="FIMBRIAL SUBUNIT ELFA-RELATED"/>
    <property type="match status" value="1"/>
</dbReference>
<dbReference type="Gene3D" id="2.60.40.1090">
    <property type="entry name" value="Fimbrial-type adhesion domain"/>
    <property type="match status" value="1"/>
</dbReference>
<evidence type="ECO:0000313" key="5">
    <source>
        <dbReference type="Proteomes" id="UP001596045"/>
    </source>
</evidence>
<dbReference type="RefSeq" id="WP_378999302.1">
    <property type="nucleotide sequence ID" value="NZ_JBHSMT010000028.1"/>
</dbReference>
<dbReference type="Pfam" id="PF00419">
    <property type="entry name" value="Fimbrial"/>
    <property type="match status" value="1"/>
</dbReference>
<dbReference type="EMBL" id="JBHSMT010000028">
    <property type="protein sequence ID" value="MFC5475734.1"/>
    <property type="molecule type" value="Genomic_DNA"/>
</dbReference>
<evidence type="ECO:0000313" key="4">
    <source>
        <dbReference type="EMBL" id="MFC5475734.1"/>
    </source>
</evidence>
<evidence type="ECO:0000259" key="2">
    <source>
        <dbReference type="Pfam" id="PF00419"/>
    </source>
</evidence>